<evidence type="ECO:0000259" key="3">
    <source>
        <dbReference type="PROSITE" id="PS51462"/>
    </source>
</evidence>
<dbReference type="CDD" id="cd04697">
    <property type="entry name" value="NUDIX_Hydrolase"/>
    <property type="match status" value="1"/>
</dbReference>
<gene>
    <name evidence="4" type="ORF">H4W81_006409</name>
</gene>
<comment type="caution">
    <text evidence="4">The sequence shown here is derived from an EMBL/GenBank/DDBJ whole genome shotgun (WGS) entry which is preliminary data.</text>
</comment>
<keyword evidence="5" id="KW-1185">Reference proteome</keyword>
<dbReference type="InterPro" id="IPR000086">
    <property type="entry name" value="NUDIX_hydrolase_dom"/>
</dbReference>
<dbReference type="InterPro" id="IPR020084">
    <property type="entry name" value="NUDIX_hydrolase_CS"/>
</dbReference>
<protein>
    <submittedName>
        <fullName evidence="4">8-oxo-dGTP pyrophosphatase MutT (NUDIX family)</fullName>
    </submittedName>
</protein>
<name>A0ABR9KNM1_9ACTN</name>
<feature type="region of interest" description="Disordered" evidence="2">
    <location>
        <begin position="199"/>
        <end position="227"/>
    </location>
</feature>
<dbReference type="PANTHER" id="PTHR10885">
    <property type="entry name" value="ISOPENTENYL-DIPHOSPHATE DELTA-ISOMERASE"/>
    <property type="match status" value="1"/>
</dbReference>
<accession>A0ABR9KNM1</accession>
<evidence type="ECO:0000256" key="2">
    <source>
        <dbReference type="SAM" id="MobiDB-lite"/>
    </source>
</evidence>
<dbReference type="PROSITE" id="PS51462">
    <property type="entry name" value="NUDIX"/>
    <property type="match status" value="1"/>
</dbReference>
<dbReference type="EMBL" id="JADBEF010000001">
    <property type="protein sequence ID" value="MBE1563630.1"/>
    <property type="molecule type" value="Genomic_DNA"/>
</dbReference>
<feature type="compositionally biased region" description="Basic and acidic residues" evidence="2">
    <location>
        <begin position="200"/>
        <end position="227"/>
    </location>
</feature>
<dbReference type="RefSeq" id="WP_225958883.1">
    <property type="nucleotide sequence ID" value="NZ_BAAASY010000046.1"/>
</dbReference>
<feature type="domain" description="Nudix hydrolase" evidence="3">
    <location>
        <begin position="28"/>
        <end position="155"/>
    </location>
</feature>
<evidence type="ECO:0000256" key="1">
    <source>
        <dbReference type="ARBA" id="ARBA00022801"/>
    </source>
</evidence>
<dbReference type="InterPro" id="IPR015797">
    <property type="entry name" value="NUDIX_hydrolase-like_dom_sf"/>
</dbReference>
<keyword evidence="1" id="KW-0378">Hydrolase</keyword>
<reference evidence="4 5" key="1">
    <citation type="submission" date="2020-10" db="EMBL/GenBank/DDBJ databases">
        <title>Sequencing the genomes of 1000 actinobacteria strains.</title>
        <authorList>
            <person name="Klenk H.-P."/>
        </authorList>
    </citation>
    <scope>NUCLEOTIDE SEQUENCE [LARGE SCALE GENOMIC DNA]</scope>
    <source>
        <strain evidence="4 5">DSM 43748</strain>
    </source>
</reference>
<dbReference type="PROSITE" id="PS00893">
    <property type="entry name" value="NUDIX_BOX"/>
    <property type="match status" value="1"/>
</dbReference>
<dbReference type="Pfam" id="PF00293">
    <property type="entry name" value="NUDIX"/>
    <property type="match status" value="1"/>
</dbReference>
<evidence type="ECO:0000313" key="4">
    <source>
        <dbReference type="EMBL" id="MBE1563630.1"/>
    </source>
</evidence>
<dbReference type="PANTHER" id="PTHR10885:SF0">
    <property type="entry name" value="ISOPENTENYL-DIPHOSPHATE DELTA-ISOMERASE"/>
    <property type="match status" value="1"/>
</dbReference>
<dbReference type="Gene3D" id="3.90.79.10">
    <property type="entry name" value="Nucleoside Triphosphate Pyrophosphohydrolase"/>
    <property type="match status" value="1"/>
</dbReference>
<dbReference type="SUPFAM" id="SSF55811">
    <property type="entry name" value="Nudix"/>
    <property type="match status" value="1"/>
</dbReference>
<proteinExistence type="predicted"/>
<dbReference type="Proteomes" id="UP000661607">
    <property type="component" value="Unassembled WGS sequence"/>
</dbReference>
<organism evidence="4 5">
    <name type="scientific">Nonomuraea africana</name>
    <dbReference type="NCBI Taxonomy" id="46171"/>
    <lineage>
        <taxon>Bacteria</taxon>
        <taxon>Bacillati</taxon>
        <taxon>Actinomycetota</taxon>
        <taxon>Actinomycetes</taxon>
        <taxon>Streptosporangiales</taxon>
        <taxon>Streptosporangiaceae</taxon>
        <taxon>Nonomuraea</taxon>
    </lineage>
</organism>
<sequence>MGELVERVDELDRVLGVVDRAEAERRRWMHRIATTICRDPMRRILVLRRAEQLTRFPGHYDVMVGGAVDVSESYEDAAARELSEELGAGVPVRFMFKFLCRDGVSPVWFRVHEAVITEPLVPDPSEIAWHAWLTELELREVVDRWPFIPGGREALRRYLVFGNGGQPSAGCQPDHFIQGGAEHRVVSVAVRGNQLVQVDDGGRAVDGDDLDAGRRPSPDRSARRPPT</sequence>
<evidence type="ECO:0000313" key="5">
    <source>
        <dbReference type="Proteomes" id="UP000661607"/>
    </source>
</evidence>